<dbReference type="Proteomes" id="UP000005950">
    <property type="component" value="Unassembled WGS sequence"/>
</dbReference>
<reference evidence="1 2" key="2">
    <citation type="submission" date="2009-02" db="EMBL/GenBank/DDBJ databases">
        <title>Draft genome sequence of Holdemania filiformis DSM 12042.</title>
        <authorList>
            <person name="Sudarsanam P."/>
            <person name="Ley R."/>
            <person name="Guruge J."/>
            <person name="Turnbaugh P.J."/>
            <person name="Mahowald M."/>
            <person name="Liep D."/>
            <person name="Gordon J."/>
        </authorList>
    </citation>
    <scope>NUCLEOTIDE SEQUENCE [LARGE SCALE GENOMIC DNA]</scope>
    <source>
        <strain evidence="1 2">DSM 12042</strain>
    </source>
</reference>
<name>B9YD24_9FIRM</name>
<reference evidence="1 2" key="1">
    <citation type="submission" date="2008-12" db="EMBL/GenBank/DDBJ databases">
        <authorList>
            <person name="Fulton L."/>
            <person name="Clifton S."/>
            <person name="Fulton B."/>
            <person name="Xu J."/>
            <person name="Minx P."/>
            <person name="Pepin K.H."/>
            <person name="Johnson M."/>
            <person name="Bhonagiri V."/>
            <person name="Nash W.E."/>
            <person name="Mardis E.R."/>
            <person name="Wilson R.K."/>
        </authorList>
    </citation>
    <scope>NUCLEOTIDE SEQUENCE [LARGE SCALE GENOMIC DNA]</scope>
    <source>
        <strain evidence="1 2">DSM 12042</strain>
    </source>
</reference>
<comment type="caution">
    <text evidence="1">The sequence shown here is derived from an EMBL/GenBank/DDBJ whole genome shotgun (WGS) entry which is preliminary data.</text>
</comment>
<accession>B9YD24</accession>
<dbReference type="STRING" id="545696.HOLDEFILI_03737"/>
<dbReference type="AlphaFoldDB" id="B9YD24"/>
<evidence type="ECO:0000313" key="2">
    <source>
        <dbReference type="Proteomes" id="UP000005950"/>
    </source>
</evidence>
<evidence type="ECO:0000313" key="1">
    <source>
        <dbReference type="EMBL" id="EEF66123.1"/>
    </source>
</evidence>
<protein>
    <submittedName>
        <fullName evidence="1">Uncharacterized protein</fullName>
    </submittedName>
</protein>
<proteinExistence type="predicted"/>
<dbReference type="EMBL" id="ACCF01000235">
    <property type="protein sequence ID" value="EEF66123.1"/>
    <property type="molecule type" value="Genomic_DNA"/>
</dbReference>
<gene>
    <name evidence="1" type="ORF">HOLDEFILI_03737</name>
</gene>
<dbReference type="HOGENOM" id="CLU_2861658_0_0_9"/>
<sequence length="64" mass="6821">MSRIKKDALHPFFNKTRLTAAEGAANSASSAAVSLNPASAGKAFARCKTIGCEWKPSKERGKVR</sequence>
<organism evidence="1 2">
    <name type="scientific">Holdemania filiformis DSM 12042</name>
    <dbReference type="NCBI Taxonomy" id="545696"/>
    <lineage>
        <taxon>Bacteria</taxon>
        <taxon>Bacillati</taxon>
        <taxon>Bacillota</taxon>
        <taxon>Erysipelotrichia</taxon>
        <taxon>Erysipelotrichales</taxon>
        <taxon>Erysipelotrichaceae</taxon>
        <taxon>Holdemania</taxon>
    </lineage>
</organism>